<proteinExistence type="predicted"/>
<protein>
    <submittedName>
        <fullName evidence="2">Uncharacterized protein</fullName>
    </submittedName>
</protein>
<evidence type="ECO:0000313" key="3">
    <source>
        <dbReference type="Proteomes" id="UP001549099"/>
    </source>
</evidence>
<gene>
    <name evidence="2" type="ORF">ABID49_002549</name>
</gene>
<keyword evidence="1" id="KW-1133">Transmembrane helix</keyword>
<dbReference type="InterPro" id="IPR011990">
    <property type="entry name" value="TPR-like_helical_dom_sf"/>
</dbReference>
<feature type="transmembrane region" description="Helical" evidence="1">
    <location>
        <begin position="33"/>
        <end position="55"/>
    </location>
</feature>
<comment type="caution">
    <text evidence="2">The sequence shown here is derived from an EMBL/GenBank/DDBJ whole genome shotgun (WGS) entry which is preliminary data.</text>
</comment>
<name>A0ABV2GEB0_9BACL</name>
<dbReference type="Proteomes" id="UP001549099">
    <property type="component" value="Unassembled WGS sequence"/>
</dbReference>
<accession>A0ABV2GEB0</accession>
<keyword evidence="1" id="KW-0472">Membrane</keyword>
<keyword evidence="1" id="KW-0812">Transmembrane</keyword>
<organism evidence="2 3">
    <name type="scientific">Bhargavaea ullalensis</name>
    <dbReference type="NCBI Taxonomy" id="1265685"/>
    <lineage>
        <taxon>Bacteria</taxon>
        <taxon>Bacillati</taxon>
        <taxon>Bacillota</taxon>
        <taxon>Bacilli</taxon>
        <taxon>Bacillales</taxon>
        <taxon>Caryophanaceae</taxon>
        <taxon>Bhargavaea</taxon>
    </lineage>
</organism>
<reference evidence="2 3" key="1">
    <citation type="submission" date="2024-06" db="EMBL/GenBank/DDBJ databases">
        <title>Genomic Encyclopedia of Type Strains, Phase IV (KMG-IV): sequencing the most valuable type-strain genomes for metagenomic binning, comparative biology and taxonomic classification.</title>
        <authorList>
            <person name="Goeker M."/>
        </authorList>
    </citation>
    <scope>NUCLEOTIDE SEQUENCE [LARGE SCALE GENOMIC DNA]</scope>
    <source>
        <strain evidence="2 3">DSM 26128</strain>
    </source>
</reference>
<dbReference type="EMBL" id="JBEPLW010000028">
    <property type="protein sequence ID" value="MET3576620.1"/>
    <property type="molecule type" value="Genomic_DNA"/>
</dbReference>
<dbReference type="RefSeq" id="WP_354198823.1">
    <property type="nucleotide sequence ID" value="NZ_JBEPLW010000028.1"/>
</dbReference>
<evidence type="ECO:0000256" key="1">
    <source>
        <dbReference type="SAM" id="Phobius"/>
    </source>
</evidence>
<evidence type="ECO:0000313" key="2">
    <source>
        <dbReference type="EMBL" id="MET3576620.1"/>
    </source>
</evidence>
<sequence>MNLAVLYFGYAAAVLLVARLAMKHQPPGKKGLLLYLGILSVIFPVAGLAFSLWAWHSRDKKTGQEDWFEEYERYVHYKADNLTRLRVRATSDLELIPVASALRYKENKIHKRLISEMGESPMGKRGQLLKEAVRHEDYETAHYAATMLNTFQSRFEQRVRMLTAGLSGDPTTYVRLAETYADHIESGFVTDNQEQELIGAYRSLLEEAAGRFPQQPEFARLEADQLVRDGKVEQAFLVYQSLLGAHQAYAPAYEGAIRCLYEMKDWTSLYQIVELADERGIGLSDRYRQFVKGVS</sequence>
<keyword evidence="3" id="KW-1185">Reference proteome</keyword>
<dbReference type="Gene3D" id="1.25.40.10">
    <property type="entry name" value="Tetratricopeptide repeat domain"/>
    <property type="match status" value="1"/>
</dbReference>